<dbReference type="GeneID" id="117653176"/>
<dbReference type="SUPFAM" id="SSF51445">
    <property type="entry name" value="(Trans)glycosidases"/>
    <property type="match status" value="1"/>
</dbReference>
<dbReference type="GO" id="GO:0004553">
    <property type="term" value="F:hydrolase activity, hydrolyzing O-glycosyl compounds"/>
    <property type="evidence" value="ECO:0007669"/>
    <property type="project" value="InterPro"/>
</dbReference>
<dbReference type="Pfam" id="PF01055">
    <property type="entry name" value="Glyco_hydro_31_2nd"/>
    <property type="match status" value="1"/>
</dbReference>
<dbReference type="InterPro" id="IPR048395">
    <property type="entry name" value="Glyco_hydro_31_C"/>
</dbReference>
<reference evidence="8" key="1">
    <citation type="submission" date="2025-08" db="UniProtKB">
        <authorList>
            <consortium name="RefSeq"/>
        </authorList>
    </citation>
    <scope>IDENTIFICATION</scope>
    <source>
        <tissue evidence="8">Total insect</tissue>
    </source>
</reference>
<dbReference type="AlphaFoldDB" id="A0A6P9A918"/>
<comment type="similarity">
    <text evidence="1 2">Belongs to the glycosyl hydrolase 31 family.</text>
</comment>
<dbReference type="PANTHER" id="PTHR43053">
    <property type="entry name" value="GLYCOSIDASE FAMILY 31"/>
    <property type="match status" value="1"/>
</dbReference>
<keyword evidence="4" id="KW-1133">Transmembrane helix</keyword>
<dbReference type="KEGG" id="tpal:117653176"/>
<name>A0A6P9A918_THRPL</name>
<dbReference type="InterPro" id="IPR017853">
    <property type="entry name" value="GH"/>
</dbReference>
<gene>
    <name evidence="8" type="primary">LOC117653176</name>
</gene>
<organism evidence="8">
    <name type="scientific">Thrips palmi</name>
    <name type="common">Melon thrips</name>
    <dbReference type="NCBI Taxonomy" id="161013"/>
    <lineage>
        <taxon>Eukaryota</taxon>
        <taxon>Metazoa</taxon>
        <taxon>Ecdysozoa</taxon>
        <taxon>Arthropoda</taxon>
        <taxon>Hexapoda</taxon>
        <taxon>Insecta</taxon>
        <taxon>Pterygota</taxon>
        <taxon>Neoptera</taxon>
        <taxon>Paraneoptera</taxon>
        <taxon>Thysanoptera</taxon>
        <taxon>Terebrantia</taxon>
        <taxon>Thripoidea</taxon>
        <taxon>Thripidae</taxon>
        <taxon>Thrips</taxon>
    </lineage>
</organism>
<feature type="region of interest" description="Disordered" evidence="3">
    <location>
        <begin position="98"/>
        <end position="156"/>
    </location>
</feature>
<feature type="compositionally biased region" description="Polar residues" evidence="3">
    <location>
        <begin position="102"/>
        <end position="113"/>
    </location>
</feature>
<protein>
    <submittedName>
        <fullName evidence="8">Myogenesis-regulating glycosidase</fullName>
    </submittedName>
</protein>
<keyword evidence="2" id="KW-0378">Hydrolase</keyword>
<keyword evidence="2 8" id="KW-0326">Glycosidase</keyword>
<dbReference type="Gene3D" id="3.20.20.80">
    <property type="entry name" value="Glycosidases"/>
    <property type="match status" value="1"/>
</dbReference>
<dbReference type="OrthoDB" id="10070917at2759"/>
<evidence type="ECO:0000259" key="5">
    <source>
        <dbReference type="Pfam" id="PF01055"/>
    </source>
</evidence>
<evidence type="ECO:0000256" key="3">
    <source>
        <dbReference type="SAM" id="MobiDB-lite"/>
    </source>
</evidence>
<evidence type="ECO:0000256" key="2">
    <source>
        <dbReference type="RuleBase" id="RU361185"/>
    </source>
</evidence>
<dbReference type="SUPFAM" id="SSF51011">
    <property type="entry name" value="Glycosyl hydrolase domain"/>
    <property type="match status" value="1"/>
</dbReference>
<dbReference type="PANTHER" id="PTHR43053:SF6">
    <property type="entry name" value="SITS-BINDING PROTEIN"/>
    <property type="match status" value="1"/>
</dbReference>
<dbReference type="InterPro" id="IPR050985">
    <property type="entry name" value="Alpha-glycosidase_related"/>
</dbReference>
<evidence type="ECO:0000256" key="4">
    <source>
        <dbReference type="SAM" id="Phobius"/>
    </source>
</evidence>
<evidence type="ECO:0000256" key="1">
    <source>
        <dbReference type="ARBA" id="ARBA00007806"/>
    </source>
</evidence>
<proteinExistence type="inferred from homology"/>
<keyword evidence="4" id="KW-0472">Membrane</keyword>
<dbReference type="InterPro" id="IPR000322">
    <property type="entry name" value="Glyco_hydro_31_TIM"/>
</dbReference>
<dbReference type="CDD" id="cd06592">
    <property type="entry name" value="GH31_NET37"/>
    <property type="match status" value="1"/>
</dbReference>
<feature type="transmembrane region" description="Helical" evidence="4">
    <location>
        <begin position="214"/>
        <end position="236"/>
    </location>
</feature>
<dbReference type="Pfam" id="PF21365">
    <property type="entry name" value="Glyco_hydro_31_3rd"/>
    <property type="match status" value="1"/>
</dbReference>
<dbReference type="Proteomes" id="UP000515158">
    <property type="component" value="Unplaced"/>
</dbReference>
<accession>A0A6P9A918</accession>
<dbReference type="InterPro" id="IPR013780">
    <property type="entry name" value="Glyco_hydro_b"/>
</dbReference>
<feature type="domain" description="Glycosyl hydrolase family 31 C-terminal" evidence="6">
    <location>
        <begin position="836"/>
        <end position="918"/>
    </location>
</feature>
<dbReference type="Gene3D" id="2.60.40.1180">
    <property type="entry name" value="Golgi alpha-mannosidase II"/>
    <property type="match status" value="1"/>
</dbReference>
<dbReference type="RefSeq" id="XP_034254538.1">
    <property type="nucleotide sequence ID" value="XM_034398647.1"/>
</dbReference>
<keyword evidence="4" id="KW-0812">Transmembrane</keyword>
<dbReference type="GO" id="GO:0005975">
    <property type="term" value="P:carbohydrate metabolic process"/>
    <property type="evidence" value="ECO:0007669"/>
    <property type="project" value="InterPro"/>
</dbReference>
<keyword evidence="7" id="KW-1185">Reference proteome</keyword>
<feature type="domain" description="Glycoside hydrolase family 31 TIM barrel" evidence="5">
    <location>
        <begin position="536"/>
        <end position="656"/>
    </location>
</feature>
<feature type="compositionally biased region" description="Low complexity" evidence="3">
    <location>
        <begin position="124"/>
        <end position="149"/>
    </location>
</feature>
<evidence type="ECO:0000313" key="7">
    <source>
        <dbReference type="Proteomes" id="UP000515158"/>
    </source>
</evidence>
<evidence type="ECO:0000313" key="8">
    <source>
        <dbReference type="RefSeq" id="XP_034254538.1"/>
    </source>
</evidence>
<sequence length="925" mass="104413">MLRVGDPLDSVYWPRCYGVPPPPRKQIKQREDHVLGILPRATSPQCSQSMCDDRWEPRHLARRASLVWDGEECGGDGSARWLVKVQWLLRLVSSMPDRNHNDGYNTSDTFSENGSDDEEDQRRSVASGMAVSAASSVSNGGVPSSGGVSRSRKSRSAMSIGGVEELGLESDHPDLSSPANSITSINSISSLLKEKLAMSLPAMLKRHRKPEYKLRGFVAFLFLCIVFLVGFAHVYYNQQVLQRAYFDLIRLNHIERVLRVYNDEGAELLRGELGRFLRDSDKVYSCLSQHERKGMYCMEWMGRARLYLKYEEQSKTPDECSKPPCVEYRCYHTEWVALADDVYPTDCFDLTAVGGAEAHWYGGGHSAGMHWPLEKGRVTWAPFLTGDSVRRDHQWGNVLKRFFISSKGVAITVDPLTPLHVSANQYNDRELCLQARYDDFAFVRPTPATPAKLNYSLCTVSTGNMKDLHQHLSEKSLWDGLKESDVETVNTLLTEPVWQIAPSEADLLTEQAILNYTEDVISLGFFRQGHILVNEFWQANVGDMAMDASRFPSMKETIEIVHRRGFRIAFTLQPFIGTESINFREAVRRKLLVGTRIPKSGSGGGAEYVPALSRYRSLLSAATLDVTNKRMAPWLKEMVEDLQAKYDMDCFFLDLGVAYDLPYHYKFQGPLTNPDHFMTAFTELVQSSVKVLGVSSAIARPRAPTFVTLPAVPSTWKGLQSVIPTILTYGIIGYPFIMPGAVGGDYDEEVSNRHDDSTSLRSTNFELQEVVRLADIELYVRWMQLATFLPVRRYTTLPNKYGSELILESARSLTSLRQKTVNPLFKKYVREALDSGLPLVRPLWMLDPLDPSCRLMADEFSIGEELIVAPVLQSGSTEREVYLPAGVWKDGIDGSLRKGSRWIHMYKVPLDKIAFFVKMPDNTRF</sequence>
<dbReference type="InParanoid" id="A0A6P9A918"/>
<evidence type="ECO:0000259" key="6">
    <source>
        <dbReference type="Pfam" id="PF21365"/>
    </source>
</evidence>